<gene>
    <name evidence="1" type="ORF">LCGC14_2242800</name>
</gene>
<name>A0A0F9FHE9_9ZZZZ</name>
<sequence>FYMLCDNTIDGDMRELLAEKQRIVDTIADGQLINTARSRSTFKEFVKKLSAKMGEDFTS</sequence>
<comment type="caution">
    <text evidence="1">The sequence shown here is derived from an EMBL/GenBank/DDBJ whole genome shotgun (WGS) entry which is preliminary data.</text>
</comment>
<protein>
    <submittedName>
        <fullName evidence="1">Uncharacterized protein</fullName>
    </submittedName>
</protein>
<dbReference type="AlphaFoldDB" id="A0A0F9FHE9"/>
<dbReference type="EMBL" id="LAZR01030407">
    <property type="protein sequence ID" value="KKL56695.1"/>
    <property type="molecule type" value="Genomic_DNA"/>
</dbReference>
<reference evidence="1" key="1">
    <citation type="journal article" date="2015" name="Nature">
        <title>Complex archaea that bridge the gap between prokaryotes and eukaryotes.</title>
        <authorList>
            <person name="Spang A."/>
            <person name="Saw J.H."/>
            <person name="Jorgensen S.L."/>
            <person name="Zaremba-Niedzwiedzka K."/>
            <person name="Martijn J."/>
            <person name="Lind A.E."/>
            <person name="van Eijk R."/>
            <person name="Schleper C."/>
            <person name="Guy L."/>
            <person name="Ettema T.J."/>
        </authorList>
    </citation>
    <scope>NUCLEOTIDE SEQUENCE</scope>
</reference>
<accession>A0A0F9FHE9</accession>
<evidence type="ECO:0000313" key="1">
    <source>
        <dbReference type="EMBL" id="KKL56695.1"/>
    </source>
</evidence>
<proteinExistence type="predicted"/>
<organism evidence="1">
    <name type="scientific">marine sediment metagenome</name>
    <dbReference type="NCBI Taxonomy" id="412755"/>
    <lineage>
        <taxon>unclassified sequences</taxon>
        <taxon>metagenomes</taxon>
        <taxon>ecological metagenomes</taxon>
    </lineage>
</organism>
<feature type="non-terminal residue" evidence="1">
    <location>
        <position position="1"/>
    </location>
</feature>